<protein>
    <submittedName>
        <fullName evidence="2">Phosphoadenosine phosphosulfate reductase family protein</fullName>
    </submittedName>
</protein>
<keyword evidence="3" id="KW-1185">Reference proteome</keyword>
<reference evidence="2 3" key="1">
    <citation type="submission" date="2022-04" db="EMBL/GenBank/DDBJ databases">
        <title>Hymenobacter sp. isolated from the air.</title>
        <authorList>
            <person name="Won M."/>
            <person name="Lee C.-M."/>
            <person name="Woen H.-Y."/>
            <person name="Kwon S.-W."/>
        </authorList>
    </citation>
    <scope>NUCLEOTIDE SEQUENCE [LARGE SCALE GENOMIC DNA]</scope>
    <source>
        <strain evidence="3">5116 S-27</strain>
    </source>
</reference>
<dbReference type="PANTHER" id="PTHR43196">
    <property type="entry name" value="SULFATE ADENYLYLTRANSFERASE SUBUNIT 2"/>
    <property type="match status" value="1"/>
</dbReference>
<feature type="domain" description="Phosphoadenosine phosphosulphate reductase" evidence="1">
    <location>
        <begin position="28"/>
        <end position="250"/>
    </location>
</feature>
<evidence type="ECO:0000259" key="1">
    <source>
        <dbReference type="Pfam" id="PF01507"/>
    </source>
</evidence>
<dbReference type="Pfam" id="PF01507">
    <property type="entry name" value="PAPS_reduct"/>
    <property type="match status" value="1"/>
</dbReference>
<organism evidence="2 3">
    <name type="scientific">Hymenobacter cellulosivorans</name>
    <dbReference type="NCBI Taxonomy" id="2932249"/>
    <lineage>
        <taxon>Bacteria</taxon>
        <taxon>Pseudomonadati</taxon>
        <taxon>Bacteroidota</taxon>
        <taxon>Cytophagia</taxon>
        <taxon>Cytophagales</taxon>
        <taxon>Hymenobacteraceae</taxon>
        <taxon>Hymenobacter</taxon>
    </lineage>
</organism>
<dbReference type="PANTHER" id="PTHR43196:SF2">
    <property type="entry name" value="PHOSPHOADENOSINE PHOSPHOSULFATE REDUCTASE"/>
    <property type="match status" value="1"/>
</dbReference>
<dbReference type="RefSeq" id="WP_244717828.1">
    <property type="nucleotide sequence ID" value="NZ_CP095049.1"/>
</dbReference>
<dbReference type="Gene3D" id="3.40.50.620">
    <property type="entry name" value="HUPs"/>
    <property type="match status" value="2"/>
</dbReference>
<dbReference type="EMBL" id="CP095049">
    <property type="protein sequence ID" value="UOQ53082.1"/>
    <property type="molecule type" value="Genomic_DNA"/>
</dbReference>
<accession>A0ABY4FAF7</accession>
<dbReference type="Proteomes" id="UP000831785">
    <property type="component" value="Chromosome"/>
</dbReference>
<evidence type="ECO:0000313" key="2">
    <source>
        <dbReference type="EMBL" id="UOQ53082.1"/>
    </source>
</evidence>
<dbReference type="SUPFAM" id="SSF52402">
    <property type="entry name" value="Adenine nucleotide alpha hydrolases-like"/>
    <property type="match status" value="1"/>
</dbReference>
<gene>
    <name evidence="2" type="ORF">MUN80_25510</name>
</gene>
<name>A0ABY4FAF7_9BACT</name>
<evidence type="ECO:0000313" key="3">
    <source>
        <dbReference type="Proteomes" id="UP000831785"/>
    </source>
</evidence>
<sequence>MEDTSKSFGPAFEVPAVILAALQAGADMVWSLSGGKDSQALVIVGAAWFRLMGFPGRQYIVHADLGRAEWPQTAAFVEKLAQQVGLPLVIVQRKKGDLVARFEERIEATRATGAPFWPSAESRYCTSHLKGGPIDQVLRNPAPFWPSSDSRYCTSDLKRGPIDGALRSAEVVISAEGVRADESRERAKKPVVEIRASITAKSTVKPEENLASMSPEDALAARNPGKRVALNWRPLLNWSTEDIWRACGTSSAELEKRQALYRNGHHHLALDGWVGHPAYVFGNQRLSCAFCVLGSKSDLLNGAQHNPELYAHLIQLEIIGDATFKNNWSLAELPVTGRAAQLRDEVLAGKEQANG</sequence>
<proteinExistence type="predicted"/>
<dbReference type="InterPro" id="IPR050128">
    <property type="entry name" value="Sulfate_adenylyltrnsfr_sub2"/>
</dbReference>
<dbReference type="InterPro" id="IPR014729">
    <property type="entry name" value="Rossmann-like_a/b/a_fold"/>
</dbReference>
<dbReference type="InterPro" id="IPR002500">
    <property type="entry name" value="PAPS_reduct_dom"/>
</dbReference>